<gene>
    <name evidence="2" type="ORF">A3770_18p81260</name>
</gene>
<feature type="transmembrane region" description="Helical" evidence="1">
    <location>
        <begin position="132"/>
        <end position="154"/>
    </location>
</feature>
<organism evidence="2 3">
    <name type="scientific">Chloropicon primus</name>
    <dbReference type="NCBI Taxonomy" id="1764295"/>
    <lineage>
        <taxon>Eukaryota</taxon>
        <taxon>Viridiplantae</taxon>
        <taxon>Chlorophyta</taxon>
        <taxon>Chloropicophyceae</taxon>
        <taxon>Chloropicales</taxon>
        <taxon>Chloropicaceae</taxon>
        <taxon>Chloropicon</taxon>
    </lineage>
</organism>
<keyword evidence="3" id="KW-1185">Reference proteome</keyword>
<evidence type="ECO:0000313" key="3">
    <source>
        <dbReference type="Proteomes" id="UP000316726"/>
    </source>
</evidence>
<proteinExistence type="predicted"/>
<dbReference type="AlphaFoldDB" id="A0A5B8MXT2"/>
<accession>A0A5B8MXT2</accession>
<feature type="transmembrane region" description="Helical" evidence="1">
    <location>
        <begin position="48"/>
        <end position="72"/>
    </location>
</feature>
<dbReference type="PANTHER" id="PTHR30353">
    <property type="entry name" value="INNER MEMBRANE PROTEIN DEDA-RELATED"/>
    <property type="match status" value="1"/>
</dbReference>
<reference evidence="2 3" key="1">
    <citation type="submission" date="2018-07" db="EMBL/GenBank/DDBJ databases">
        <title>The complete nuclear genome of the prasinophyte Chloropicon primus (CCMP1205).</title>
        <authorList>
            <person name="Pombert J.-F."/>
            <person name="Otis C."/>
            <person name="Turmel M."/>
            <person name="Lemieux C."/>
        </authorList>
    </citation>
    <scope>NUCLEOTIDE SEQUENCE [LARGE SCALE GENOMIC DNA]</scope>
    <source>
        <strain evidence="2 3">CCMP1205</strain>
    </source>
</reference>
<protein>
    <submittedName>
        <fullName evidence="2">Uncharacterized protein</fullName>
    </submittedName>
</protein>
<keyword evidence="1" id="KW-0812">Transmembrane</keyword>
<dbReference type="Proteomes" id="UP000316726">
    <property type="component" value="Chromosome 18"/>
</dbReference>
<keyword evidence="1" id="KW-0472">Membrane</keyword>
<dbReference type="OrthoDB" id="566028at2759"/>
<evidence type="ECO:0000256" key="1">
    <source>
        <dbReference type="SAM" id="Phobius"/>
    </source>
</evidence>
<dbReference type="PANTHER" id="PTHR30353:SF0">
    <property type="entry name" value="TRANSMEMBRANE PROTEIN"/>
    <property type="match status" value="1"/>
</dbReference>
<feature type="transmembrane region" description="Helical" evidence="1">
    <location>
        <begin position="12"/>
        <end position="36"/>
    </location>
</feature>
<feature type="transmembrane region" description="Helical" evidence="1">
    <location>
        <begin position="106"/>
        <end position="125"/>
    </location>
</feature>
<dbReference type="EMBL" id="CP031051">
    <property type="protein sequence ID" value="QDZ25608.1"/>
    <property type="molecule type" value="Genomic_DNA"/>
</dbReference>
<feature type="transmembrane region" description="Helical" evidence="1">
    <location>
        <begin position="166"/>
        <end position="191"/>
    </location>
</feature>
<evidence type="ECO:0000313" key="2">
    <source>
        <dbReference type="EMBL" id="QDZ25608.1"/>
    </source>
</evidence>
<sequence length="202" mass="21909">MSAQALQGPPHYYFLYLLAAGCGIPVSEDALVCWVGSKVMLRTWAQNLVVYAWVYLGVVLSDMVTFFIGVAANKGILSRFFPNWNTSKNGVKAKKQLERFGSKIGFFQRFFIGFRGPLCLCSGLGGVEPKQFFLGTSTGALISITLQTLIGVILKDAKPNTYLVTLGLVAVPTLIGNVVGPLSVTISGWLLNKKADKVERAL</sequence>
<keyword evidence="1" id="KW-1133">Transmembrane helix</keyword>
<dbReference type="InterPro" id="IPR032818">
    <property type="entry name" value="DedA-like"/>
</dbReference>
<name>A0A5B8MXT2_9CHLO</name>